<keyword evidence="2" id="KW-0812">Transmembrane</keyword>
<feature type="transmembrane region" description="Helical" evidence="2">
    <location>
        <begin position="339"/>
        <end position="360"/>
    </location>
</feature>
<evidence type="ECO:0000256" key="2">
    <source>
        <dbReference type="SAM" id="Phobius"/>
    </source>
</evidence>
<comment type="caution">
    <text evidence="3">The sequence shown here is derived from an EMBL/GenBank/DDBJ whole genome shotgun (WGS) entry which is preliminary data.</text>
</comment>
<feature type="compositionally biased region" description="Basic residues" evidence="1">
    <location>
        <begin position="1"/>
        <end position="11"/>
    </location>
</feature>
<dbReference type="InterPro" id="IPR010640">
    <property type="entry name" value="Low_temperature_requirement_A"/>
</dbReference>
<reference evidence="3 4" key="1">
    <citation type="submission" date="2018-11" db="EMBL/GenBank/DDBJ databases">
        <title>Sequencing the genomes of 1000 actinobacteria strains.</title>
        <authorList>
            <person name="Klenk H.-P."/>
        </authorList>
    </citation>
    <scope>NUCLEOTIDE SEQUENCE [LARGE SCALE GENOMIC DNA]</scope>
    <source>
        <strain evidence="3 4">DSM 15700</strain>
    </source>
</reference>
<keyword evidence="2" id="KW-0472">Membrane</keyword>
<name>A0A3N4Z144_9MICO</name>
<protein>
    <submittedName>
        <fullName evidence="3">Low temperature requirement protein LtrA</fullName>
    </submittedName>
</protein>
<dbReference type="PANTHER" id="PTHR36840">
    <property type="entry name" value="BLL5714 PROTEIN"/>
    <property type="match status" value="1"/>
</dbReference>
<dbReference type="PANTHER" id="PTHR36840:SF1">
    <property type="entry name" value="BLL5714 PROTEIN"/>
    <property type="match status" value="1"/>
</dbReference>
<feature type="transmembrane region" description="Helical" evidence="2">
    <location>
        <begin position="233"/>
        <end position="255"/>
    </location>
</feature>
<evidence type="ECO:0000313" key="3">
    <source>
        <dbReference type="EMBL" id="RPF19808.1"/>
    </source>
</evidence>
<evidence type="ECO:0000313" key="4">
    <source>
        <dbReference type="Proteomes" id="UP000280501"/>
    </source>
</evidence>
<feature type="transmembrane region" description="Helical" evidence="2">
    <location>
        <begin position="125"/>
        <end position="142"/>
    </location>
</feature>
<dbReference type="AlphaFoldDB" id="A0A3N4Z144"/>
<evidence type="ECO:0000256" key="1">
    <source>
        <dbReference type="SAM" id="MobiDB-lite"/>
    </source>
</evidence>
<dbReference type="Proteomes" id="UP000280501">
    <property type="component" value="Unassembled WGS sequence"/>
</dbReference>
<feature type="transmembrane region" description="Helical" evidence="2">
    <location>
        <begin position="261"/>
        <end position="283"/>
    </location>
</feature>
<feature type="transmembrane region" description="Helical" evidence="2">
    <location>
        <begin position="391"/>
        <end position="410"/>
    </location>
</feature>
<accession>A0A3N4Z144</accession>
<sequence length="426" mass="45653">MSQLHHRVRPMRGRDPQDPHRAATPLELLFDLAFVIGFGVAGEQAAHLVAEGRIGPAVIGFAFAMFAVCWAWINFTWFASAFDTDDWFYRVTTMVQMTGVVVLALGLPEMFHSLDEGGRLHNEVIVAGYVVMRLAMLVQWLRAARDSPEYRPTCLRYVWALVVSQVGWVVLAVTPTGAGTFFLIAGLLMVVEMAGPWIAERTVRAGTGQSGAAQAGPALRGTPWHAHHITERYGLLVIITLGEGVIGTVASLSAVVEHQGWTLDAALVAFAGMALTFGLWWTYWMTPAAAMLQAHRERSFVWGYGHIVVFAALAAVGAGLHVAAYYLEGESHLGATGTVLAVAVPVGVFILADYLIFMAVTKSAHRLHLLLVAGAGVLLIAAVAAAATGVGMAWCLLLVMLAPAVSVVGYEAIGHRHVARLVDAVS</sequence>
<feature type="transmembrane region" description="Helical" evidence="2">
    <location>
        <begin position="367"/>
        <end position="385"/>
    </location>
</feature>
<organism evidence="3 4">
    <name type="scientific">Myceligenerans xiligouense</name>
    <dbReference type="NCBI Taxonomy" id="253184"/>
    <lineage>
        <taxon>Bacteria</taxon>
        <taxon>Bacillati</taxon>
        <taxon>Actinomycetota</taxon>
        <taxon>Actinomycetes</taxon>
        <taxon>Micrococcales</taxon>
        <taxon>Promicromonosporaceae</taxon>
        <taxon>Myceligenerans</taxon>
    </lineage>
</organism>
<feature type="transmembrane region" description="Helical" evidence="2">
    <location>
        <begin position="54"/>
        <end position="75"/>
    </location>
</feature>
<feature type="region of interest" description="Disordered" evidence="1">
    <location>
        <begin position="1"/>
        <end position="20"/>
    </location>
</feature>
<dbReference type="RefSeq" id="WP_211341468.1">
    <property type="nucleotide sequence ID" value="NZ_RKQZ01000001.1"/>
</dbReference>
<keyword evidence="2" id="KW-1133">Transmembrane helix</keyword>
<feature type="transmembrane region" description="Helical" evidence="2">
    <location>
        <begin position="87"/>
        <end position="105"/>
    </location>
</feature>
<feature type="transmembrane region" description="Helical" evidence="2">
    <location>
        <begin position="21"/>
        <end position="42"/>
    </location>
</feature>
<dbReference type="EMBL" id="RKQZ01000001">
    <property type="protein sequence ID" value="RPF19808.1"/>
    <property type="molecule type" value="Genomic_DNA"/>
</dbReference>
<feature type="transmembrane region" description="Helical" evidence="2">
    <location>
        <begin position="154"/>
        <end position="174"/>
    </location>
</feature>
<dbReference type="Pfam" id="PF06772">
    <property type="entry name" value="LtrA"/>
    <property type="match status" value="1"/>
</dbReference>
<keyword evidence="4" id="KW-1185">Reference proteome</keyword>
<gene>
    <name evidence="3" type="ORF">EDD34_0372</name>
</gene>
<feature type="transmembrane region" description="Helical" evidence="2">
    <location>
        <begin position="304"/>
        <end position="327"/>
    </location>
</feature>
<proteinExistence type="predicted"/>
<feature type="transmembrane region" description="Helical" evidence="2">
    <location>
        <begin position="180"/>
        <end position="199"/>
    </location>
</feature>